<reference evidence="4" key="1">
    <citation type="submission" date="2020-05" db="EMBL/GenBank/DDBJ databases">
        <authorList>
            <person name="Chiriac C."/>
            <person name="Salcher M."/>
            <person name="Ghai R."/>
            <person name="Kavagutti S V."/>
        </authorList>
    </citation>
    <scope>NUCLEOTIDE SEQUENCE</scope>
</reference>
<evidence type="ECO:0000313" key="5">
    <source>
        <dbReference type="EMBL" id="CAB5228051.1"/>
    </source>
</evidence>
<proteinExistence type="predicted"/>
<accession>A0A6J5SF81</accession>
<evidence type="ECO:0000256" key="1">
    <source>
        <dbReference type="SAM" id="MobiDB-lite"/>
    </source>
</evidence>
<evidence type="ECO:0000313" key="3">
    <source>
        <dbReference type="EMBL" id="CAB4199535.1"/>
    </source>
</evidence>
<organism evidence="4">
    <name type="scientific">uncultured Caudovirales phage</name>
    <dbReference type="NCBI Taxonomy" id="2100421"/>
    <lineage>
        <taxon>Viruses</taxon>
        <taxon>Duplodnaviria</taxon>
        <taxon>Heunggongvirae</taxon>
        <taxon>Uroviricota</taxon>
        <taxon>Caudoviricetes</taxon>
        <taxon>Peduoviridae</taxon>
        <taxon>Maltschvirus</taxon>
        <taxon>Maltschvirus maltsch</taxon>
    </lineage>
</organism>
<name>A0A6J5SF81_9CAUD</name>
<evidence type="ECO:0000313" key="2">
    <source>
        <dbReference type="EMBL" id="CAB4177279.1"/>
    </source>
</evidence>
<dbReference type="SUPFAM" id="SSF49299">
    <property type="entry name" value="PKD domain"/>
    <property type="match status" value="1"/>
</dbReference>
<feature type="region of interest" description="Disordered" evidence="1">
    <location>
        <begin position="1"/>
        <end position="21"/>
    </location>
</feature>
<dbReference type="Gene3D" id="2.60.40.10">
    <property type="entry name" value="Immunoglobulins"/>
    <property type="match status" value="1"/>
</dbReference>
<gene>
    <name evidence="3" type="ORF">UFOVP1331_57</name>
    <name evidence="4" type="ORF">UFOVP1442_18</name>
    <name evidence="5" type="ORF">UFOVP1535_33</name>
    <name evidence="2" type="ORF">UFOVP998_2</name>
</gene>
<evidence type="ECO:0000313" key="4">
    <source>
        <dbReference type="EMBL" id="CAB4212673.1"/>
    </source>
</evidence>
<dbReference type="EMBL" id="LR796948">
    <property type="protein sequence ID" value="CAB4177279.1"/>
    <property type="molecule type" value="Genomic_DNA"/>
</dbReference>
<dbReference type="EMBL" id="LR798380">
    <property type="protein sequence ID" value="CAB5228051.1"/>
    <property type="molecule type" value="Genomic_DNA"/>
</dbReference>
<dbReference type="EMBL" id="LR797287">
    <property type="protein sequence ID" value="CAB4199535.1"/>
    <property type="molecule type" value="Genomic_DNA"/>
</dbReference>
<sequence>MLQSRRGRQNTHLEHGHKSRKSLIQRGDSLSTLSPRLPSSPICNHVSITLFATVLALAGCAYETPTAPTASASAPAATVTAQVVAPAIARFEVTPTIAPGGRTVTLVLRAWDETGRSLAFAATCAASSGDLNPRRVVGNGTGLAEWTGAAPTTGTATCTAEGFDRPATAVVDLSAWTTRIAGFNERLDEQLRWRTYASAVFDPIGQTYPALVRTVSWGDGSTELLPGHLQTGPGMQSLSHLYARAGDYEVKVRVEWSGGSAESRYRLNRTCSAQPPGAPTYPEPATSFGYCQNTFWELR</sequence>
<dbReference type="InterPro" id="IPR013783">
    <property type="entry name" value="Ig-like_fold"/>
</dbReference>
<evidence type="ECO:0008006" key="6">
    <source>
        <dbReference type="Google" id="ProtNLM"/>
    </source>
</evidence>
<dbReference type="EMBL" id="LR797391">
    <property type="protein sequence ID" value="CAB4212673.1"/>
    <property type="molecule type" value="Genomic_DNA"/>
</dbReference>
<dbReference type="InterPro" id="IPR035986">
    <property type="entry name" value="PKD_dom_sf"/>
</dbReference>
<feature type="compositionally biased region" description="Basic residues" evidence="1">
    <location>
        <begin position="1"/>
        <end position="10"/>
    </location>
</feature>
<protein>
    <recommendedName>
        <fullName evidence="6">PKD domain-containing protein</fullName>
    </recommendedName>
</protein>